<dbReference type="OrthoDB" id="5799079at2759"/>
<accession>A0A0N4U0K4</accession>
<dbReference type="EMBL" id="UYYG01001150">
    <property type="protein sequence ID" value="VDN54475.1"/>
    <property type="molecule type" value="Genomic_DNA"/>
</dbReference>
<evidence type="ECO:0000313" key="2">
    <source>
        <dbReference type="Proteomes" id="UP000038040"/>
    </source>
</evidence>
<reference evidence="4" key="1">
    <citation type="submission" date="2017-02" db="UniProtKB">
        <authorList>
            <consortium name="WormBaseParasite"/>
        </authorList>
    </citation>
    <scope>IDENTIFICATION</scope>
</reference>
<dbReference type="WBParaSite" id="DME_0000008801-mRNA-1">
    <property type="protein sequence ID" value="DME_0000008801-mRNA-1"/>
    <property type="gene ID" value="DME_0000008801"/>
</dbReference>
<organism evidence="2 4">
    <name type="scientific">Dracunculus medinensis</name>
    <name type="common">Guinea worm</name>
    <dbReference type="NCBI Taxonomy" id="318479"/>
    <lineage>
        <taxon>Eukaryota</taxon>
        <taxon>Metazoa</taxon>
        <taxon>Ecdysozoa</taxon>
        <taxon>Nematoda</taxon>
        <taxon>Chromadorea</taxon>
        <taxon>Rhabditida</taxon>
        <taxon>Spirurina</taxon>
        <taxon>Dracunculoidea</taxon>
        <taxon>Dracunculidae</taxon>
        <taxon>Dracunculus</taxon>
    </lineage>
</organism>
<keyword evidence="3" id="KW-1185">Reference proteome</keyword>
<name>A0A0N4U0K4_DRAME</name>
<protein>
    <submittedName>
        <fullName evidence="4">Rep_fac-A_C domain-containing protein</fullName>
    </submittedName>
</protein>
<evidence type="ECO:0000313" key="4">
    <source>
        <dbReference type="WBParaSite" id="DME_0000008801-mRNA-1"/>
    </source>
</evidence>
<gene>
    <name evidence="1" type="ORF">DME_LOCUS4448</name>
</gene>
<reference evidence="1 3" key="2">
    <citation type="submission" date="2018-11" db="EMBL/GenBank/DDBJ databases">
        <authorList>
            <consortium name="Pathogen Informatics"/>
        </authorList>
    </citation>
    <scope>NUCLEOTIDE SEQUENCE [LARGE SCALE GENOMIC DNA]</scope>
</reference>
<dbReference type="Proteomes" id="UP000274756">
    <property type="component" value="Unassembled WGS sequence"/>
</dbReference>
<evidence type="ECO:0000313" key="3">
    <source>
        <dbReference type="Proteomes" id="UP000274756"/>
    </source>
</evidence>
<dbReference type="Proteomes" id="UP000038040">
    <property type="component" value="Unplaced"/>
</dbReference>
<dbReference type="AlphaFoldDB" id="A0A0N4U0K4"/>
<proteinExistence type="predicted"/>
<sequence length="200" mass="23179">MDKETNLPSLTLYRKYQRKTCNLCLHELLLYTNKGRSHYTSSLCRKFNANELRQMLDNAGAADNRAYTAVTLEEAKDDRNGTVLQEPGYQMAHFKFLESELTKNIHMRSAKLYQLPFFPSYIDEKFNKICELNQINSGTSEQLEPCNQHGDNDSCISCKEIYMLEANCFPRFISSTRCLKEHMSCNSGEIKYGDDIFIKH</sequence>
<evidence type="ECO:0000313" key="1">
    <source>
        <dbReference type="EMBL" id="VDN54475.1"/>
    </source>
</evidence>